<comment type="caution">
    <text evidence="6">The sequence shown here is derived from an EMBL/GenBank/DDBJ whole genome shotgun (WGS) entry which is preliminary data.</text>
</comment>
<protein>
    <recommendedName>
        <fullName evidence="5">Succinylglutamate desuccinylase/Aspartoacylase catalytic domain-containing protein</fullName>
    </recommendedName>
</protein>
<evidence type="ECO:0000256" key="2">
    <source>
        <dbReference type="ARBA" id="ARBA00022723"/>
    </source>
</evidence>
<keyword evidence="3" id="KW-0378">Hydrolase</keyword>
<dbReference type="SUPFAM" id="SSF53187">
    <property type="entry name" value="Zn-dependent exopeptidases"/>
    <property type="match status" value="1"/>
</dbReference>
<sequence length="289" mass="30946">MKVLPESVWQWHGPIDGPGVLVFGGIHGNEVTGVRLVEELRRDVDAGTLSLAAGTLTLAIGNPLAVERNARGSEPYADLNRLFSPSALDGAGTSYETVRARELAPLIAAADVLIDLHATNKPSDPFLACVNDTPRHRELCRFFTCEKMLFIPDSIIPGTTDAYVDAHGGIGICFESGWVGDFSRVGEMRTAVDGMLAYLGLVPGNATLPPDDGRAAYMVTETVVLDDRGFAFATGRGTRSFEPFVPGDLIGTRGTDQVLAPYDGVLVFPKVPELWKVGSPVGFFAKRIS</sequence>
<dbReference type="EMBL" id="MGFE01000011">
    <property type="protein sequence ID" value="OGL99059.1"/>
    <property type="molecule type" value="Genomic_DNA"/>
</dbReference>
<keyword evidence="4" id="KW-0862">Zinc</keyword>
<dbReference type="PANTHER" id="PTHR15162:SF7">
    <property type="entry name" value="SUCCINYLGLUTAMATE DESUCCINYLASE"/>
    <property type="match status" value="1"/>
</dbReference>
<gene>
    <name evidence="6" type="ORF">A2304_02845</name>
</gene>
<evidence type="ECO:0000313" key="7">
    <source>
        <dbReference type="Proteomes" id="UP000176501"/>
    </source>
</evidence>
<dbReference type="GO" id="GO:0016788">
    <property type="term" value="F:hydrolase activity, acting on ester bonds"/>
    <property type="evidence" value="ECO:0007669"/>
    <property type="project" value="InterPro"/>
</dbReference>
<evidence type="ECO:0000256" key="1">
    <source>
        <dbReference type="ARBA" id="ARBA00001947"/>
    </source>
</evidence>
<dbReference type="Gene3D" id="3.40.630.10">
    <property type="entry name" value="Zn peptidases"/>
    <property type="match status" value="1"/>
</dbReference>
<accession>A0A1F7W8H0</accession>
<keyword evidence="2" id="KW-0479">Metal-binding</keyword>
<dbReference type="InterPro" id="IPR050178">
    <property type="entry name" value="AspA/AstE_fam"/>
</dbReference>
<dbReference type="InterPro" id="IPR055438">
    <property type="entry name" value="AstE_AspA_cat"/>
</dbReference>
<comment type="cofactor">
    <cofactor evidence="1">
        <name>Zn(2+)</name>
        <dbReference type="ChEBI" id="CHEBI:29105"/>
    </cofactor>
</comment>
<dbReference type="Pfam" id="PF24827">
    <property type="entry name" value="AstE_AspA_cat"/>
    <property type="match status" value="1"/>
</dbReference>
<evidence type="ECO:0000259" key="5">
    <source>
        <dbReference type="Pfam" id="PF24827"/>
    </source>
</evidence>
<dbReference type="AlphaFoldDB" id="A0A1F7W8H0"/>
<dbReference type="GO" id="GO:0005829">
    <property type="term" value="C:cytosol"/>
    <property type="evidence" value="ECO:0007669"/>
    <property type="project" value="TreeGrafter"/>
</dbReference>
<feature type="domain" description="Succinylglutamate desuccinylase/Aspartoacylase catalytic" evidence="5">
    <location>
        <begin position="17"/>
        <end position="184"/>
    </location>
</feature>
<reference evidence="6 7" key="1">
    <citation type="journal article" date="2016" name="Nat. Commun.">
        <title>Thousands of microbial genomes shed light on interconnected biogeochemical processes in an aquifer system.</title>
        <authorList>
            <person name="Anantharaman K."/>
            <person name="Brown C.T."/>
            <person name="Hug L.A."/>
            <person name="Sharon I."/>
            <person name="Castelle C.J."/>
            <person name="Probst A.J."/>
            <person name="Thomas B.C."/>
            <person name="Singh A."/>
            <person name="Wilkins M.J."/>
            <person name="Karaoz U."/>
            <person name="Brodie E.L."/>
            <person name="Williams K.H."/>
            <person name="Hubbard S.S."/>
            <person name="Banfield J.F."/>
        </authorList>
    </citation>
    <scope>NUCLEOTIDE SEQUENCE [LARGE SCALE GENOMIC DNA]</scope>
</reference>
<dbReference type="Proteomes" id="UP000176501">
    <property type="component" value="Unassembled WGS sequence"/>
</dbReference>
<evidence type="ECO:0000256" key="3">
    <source>
        <dbReference type="ARBA" id="ARBA00022801"/>
    </source>
</evidence>
<name>A0A1F7W8H0_9BACT</name>
<proteinExistence type="predicted"/>
<dbReference type="PANTHER" id="PTHR15162">
    <property type="entry name" value="ASPARTOACYLASE"/>
    <property type="match status" value="1"/>
</dbReference>
<evidence type="ECO:0000313" key="6">
    <source>
        <dbReference type="EMBL" id="OGL99059.1"/>
    </source>
</evidence>
<dbReference type="GO" id="GO:0046872">
    <property type="term" value="F:metal ion binding"/>
    <property type="evidence" value="ECO:0007669"/>
    <property type="project" value="UniProtKB-KW"/>
</dbReference>
<evidence type="ECO:0000256" key="4">
    <source>
        <dbReference type="ARBA" id="ARBA00022833"/>
    </source>
</evidence>
<organism evidence="6 7">
    <name type="scientific">Candidatus Uhrbacteria bacterium RIFOXYB2_FULL_57_15</name>
    <dbReference type="NCBI Taxonomy" id="1802422"/>
    <lineage>
        <taxon>Bacteria</taxon>
        <taxon>Candidatus Uhriibacteriota</taxon>
    </lineage>
</organism>